<evidence type="ECO:0000313" key="3">
    <source>
        <dbReference type="Proteomes" id="UP000292424"/>
    </source>
</evidence>
<feature type="transmembrane region" description="Helical" evidence="1">
    <location>
        <begin position="61"/>
        <end position="81"/>
    </location>
</feature>
<dbReference type="KEGG" id="arac:E0W69_010470"/>
<keyword evidence="1" id="KW-0812">Transmembrane</keyword>
<dbReference type="AlphaFoldDB" id="A0A5P2G5H2"/>
<keyword evidence="1" id="KW-0472">Membrane</keyword>
<evidence type="ECO:0000313" key="2">
    <source>
        <dbReference type="EMBL" id="QES89062.1"/>
    </source>
</evidence>
<evidence type="ECO:0000256" key="1">
    <source>
        <dbReference type="SAM" id="Phobius"/>
    </source>
</evidence>
<protein>
    <submittedName>
        <fullName evidence="2">Uncharacterized protein</fullName>
    </submittedName>
</protein>
<name>A0A5P2G5H2_9BACT</name>
<accession>A0A5P2G5H2</accession>
<proteinExistence type="predicted"/>
<dbReference type="Proteomes" id="UP000292424">
    <property type="component" value="Chromosome"/>
</dbReference>
<dbReference type="RefSeq" id="WP_131330008.1">
    <property type="nucleotide sequence ID" value="NZ_CP044016.1"/>
</dbReference>
<dbReference type="EMBL" id="CP044016">
    <property type="protein sequence ID" value="QES89062.1"/>
    <property type="molecule type" value="Genomic_DNA"/>
</dbReference>
<sequence length="111" mass="12928">MLNKKDLDFIEYWKNNRDKEKRTFRQLCAGLPVGAALAIAILATLFTGWDTRAEMVARGESSPTVIIVAVVIIVVFVAIFYKKHQWDQNEEHYLELLYKQRKEQNLENTNV</sequence>
<organism evidence="2 3">
    <name type="scientific">Rhizosphaericola mali</name>
    <dbReference type="NCBI Taxonomy" id="2545455"/>
    <lineage>
        <taxon>Bacteria</taxon>
        <taxon>Pseudomonadati</taxon>
        <taxon>Bacteroidota</taxon>
        <taxon>Chitinophagia</taxon>
        <taxon>Chitinophagales</taxon>
        <taxon>Chitinophagaceae</taxon>
        <taxon>Rhizosphaericola</taxon>
    </lineage>
</organism>
<dbReference type="OrthoDB" id="678407at2"/>
<gene>
    <name evidence="2" type="ORF">E0W69_010470</name>
</gene>
<feature type="transmembrane region" description="Helical" evidence="1">
    <location>
        <begin position="27"/>
        <end position="49"/>
    </location>
</feature>
<keyword evidence="3" id="KW-1185">Reference proteome</keyword>
<keyword evidence="1" id="KW-1133">Transmembrane helix</keyword>
<reference evidence="2 3" key="1">
    <citation type="submission" date="2019-09" db="EMBL/GenBank/DDBJ databases">
        <title>Complete genome sequence of Arachidicoccus sp. B3-10 isolated from apple orchard soil.</title>
        <authorList>
            <person name="Kim H.S."/>
            <person name="Han K.-I."/>
            <person name="Suh M.K."/>
            <person name="Lee K.C."/>
            <person name="Eom M.K."/>
            <person name="Kim J.-S."/>
            <person name="Kang S.W."/>
            <person name="Sin Y."/>
            <person name="Lee J.-S."/>
        </authorList>
    </citation>
    <scope>NUCLEOTIDE SEQUENCE [LARGE SCALE GENOMIC DNA]</scope>
    <source>
        <strain evidence="2 3">B3-10</strain>
    </source>
</reference>